<evidence type="ECO:0000313" key="7">
    <source>
        <dbReference type="Proteomes" id="UP001286456"/>
    </source>
</evidence>
<organism evidence="6 7">
    <name type="scientific">Cercophora scortea</name>
    <dbReference type="NCBI Taxonomy" id="314031"/>
    <lineage>
        <taxon>Eukaryota</taxon>
        <taxon>Fungi</taxon>
        <taxon>Dikarya</taxon>
        <taxon>Ascomycota</taxon>
        <taxon>Pezizomycotina</taxon>
        <taxon>Sordariomycetes</taxon>
        <taxon>Sordariomycetidae</taxon>
        <taxon>Sordariales</taxon>
        <taxon>Lasiosphaeriaceae</taxon>
        <taxon>Cercophora</taxon>
    </lineage>
</organism>
<feature type="region of interest" description="Disordered" evidence="5">
    <location>
        <begin position="590"/>
        <end position="609"/>
    </location>
</feature>
<reference evidence="6" key="1">
    <citation type="journal article" date="2023" name="Mol. Phylogenet. Evol.">
        <title>Genome-scale phylogeny and comparative genomics of the fungal order Sordariales.</title>
        <authorList>
            <person name="Hensen N."/>
            <person name="Bonometti L."/>
            <person name="Westerberg I."/>
            <person name="Brannstrom I.O."/>
            <person name="Guillou S."/>
            <person name="Cros-Aarteil S."/>
            <person name="Calhoun S."/>
            <person name="Haridas S."/>
            <person name="Kuo A."/>
            <person name="Mondo S."/>
            <person name="Pangilinan J."/>
            <person name="Riley R."/>
            <person name="LaButti K."/>
            <person name="Andreopoulos B."/>
            <person name="Lipzen A."/>
            <person name="Chen C."/>
            <person name="Yan M."/>
            <person name="Daum C."/>
            <person name="Ng V."/>
            <person name="Clum A."/>
            <person name="Steindorff A."/>
            <person name="Ohm R.A."/>
            <person name="Martin F."/>
            <person name="Silar P."/>
            <person name="Natvig D.O."/>
            <person name="Lalanne C."/>
            <person name="Gautier V."/>
            <person name="Ament-Velasquez S.L."/>
            <person name="Kruys A."/>
            <person name="Hutchinson M.I."/>
            <person name="Powell A.J."/>
            <person name="Barry K."/>
            <person name="Miller A.N."/>
            <person name="Grigoriev I.V."/>
            <person name="Debuchy R."/>
            <person name="Gladieux P."/>
            <person name="Hiltunen Thoren M."/>
            <person name="Johannesson H."/>
        </authorList>
    </citation>
    <scope>NUCLEOTIDE SEQUENCE</scope>
    <source>
        <strain evidence="6">SMH4131-1</strain>
    </source>
</reference>
<proteinExistence type="inferred from homology"/>
<evidence type="ECO:0000256" key="5">
    <source>
        <dbReference type="SAM" id="MobiDB-lite"/>
    </source>
</evidence>
<dbReference type="InterPro" id="IPR002885">
    <property type="entry name" value="PPR_rpt"/>
</dbReference>
<evidence type="ECO:0000313" key="6">
    <source>
        <dbReference type="EMBL" id="KAK3323534.1"/>
    </source>
</evidence>
<keyword evidence="7" id="KW-1185">Reference proteome</keyword>
<gene>
    <name evidence="6" type="ORF">B0T19DRAFT_426331</name>
</gene>
<evidence type="ECO:0000256" key="1">
    <source>
        <dbReference type="ARBA" id="ARBA00006192"/>
    </source>
</evidence>
<comment type="subunit">
    <text evidence="4">Binds to mitochondrial small subunit 15S rRNA.</text>
</comment>
<feature type="region of interest" description="Disordered" evidence="5">
    <location>
        <begin position="925"/>
        <end position="1023"/>
    </location>
</feature>
<protein>
    <submittedName>
        <fullName evidence="6">Uncharacterized protein</fullName>
    </submittedName>
</protein>
<sequence length="1023" mass="117206">MLAHCFEVSAWKTVRETMKIYAKLPADLRSTAKLPQLAAMPDFVLKFRSCRQSQIAAKEDAPRNANGLALLLKLVANTSLVLFEAHDALAILRGARDALAYEAFIRLCVEEGNPHLASDSYKLYRQLPGVRINLDILRLMADDVYYRSDPVGMQMVHRDWYVHQGSLDARAYHKFIAFYAAHRDLRAVSRLAAEYRRDFPSVAKQDESLLASEMNVYATRGNPEGARRKLEAAMLDVTREYPITTIHWNIYLNAFVKAGDFDGAIKAFSQLCDETTPDGTSFGTLMLMAGGRGDLQFTLELFQLANEKGVPTDTGLIDSVIEAYCQNDRFAEAEMLCLKMTRRKRHRDMVCTVLWNTLLHHHAMRRDLVKVNRLLETMSQHKVPYDNQTYTHLLTALLYCKQAHHAFHFIRIVRSQGIFRPTFEHYIQLMAAFLHTKEPHLALKVNKMMRQMEFPKSAARASMIIKAYTQWREMPSNHKAGKDAELFLDRAVRTFRVSVLENNGRIPDTNRALRSAYSKMFFMLTQMREMPAARWFVRLYDRLLPDQRSESDVIKMLHNVMLVDYYEEKFDAVKSTWDLVLQRTMRMSMPPPSLAGRNSDNSDPPQAAPRFRYSLSDPLKTMQRMYTVQEKPEALMALIADVTSKGFRLDSKNWNYYVQSLAQMKQWMEAFTIAEEKLMPTWDGWHRVRVKENRKNEIPLEVRRLSSNPKMVRPIAHTLIILTKAYLDLEQMALWSKSSSQLFTKINIKCPMTVRAITTMDRSDSEFEAEVFSGRRAEATLERDFGVLRRINKETTAIMDLAHFRPEPEDEVPEGEVPNGQLAADLLENDLRVLEKLSEEKATAATAIAFSDPESDKAGVPVVLEIRDKKTTTVKTMVGSNPDFGAEPIRDQWKPAVHDELEFDFGSLESKDKGITPDEFRAQLLEPEVEKKPTSGLPPLTGGVGEKKSNPSLLRHIRRIEVEVTARLKKKEERQKKRQKKKEDEASLTAQGGTGKESNRLEEALLDARSVEKSKDEGERVPW</sequence>
<dbReference type="PANTHER" id="PTHR47447:SF23">
    <property type="entry name" value="PENTACOTRIPEPTIDE-REPEAT REGION OF PRORP DOMAIN-CONTAINING PROTEIN"/>
    <property type="match status" value="1"/>
</dbReference>
<dbReference type="Pfam" id="PF13041">
    <property type="entry name" value="PPR_2"/>
    <property type="match status" value="1"/>
</dbReference>
<feature type="compositionally biased region" description="Basic and acidic residues" evidence="5">
    <location>
        <begin position="959"/>
        <end position="985"/>
    </location>
</feature>
<comment type="function">
    <text evidence="3">Regulates mitochondrial small subunit maturation by controlling 15S rRNA 5'-end processing. Localizes to the 5' precursor of the 15S rRNA in a position that is subsequently occupied by mS47 in the mature yeast mtSSU. Uses structure and sequence-specific RNA recognition, binding to a single-stranded region of the precursor and specifically recognizing bases -6 to -1. The exchange of Ccm1 for mS47 is coupled to the irreversible removal of precursor rRNA that is accompanied by conformational changes of the mitoribosomal proteins uS5m and mS26. These conformational changes signal completion of 5'-end rRNA processing through protection of the mature 5'-end of the 15S rRNA and stabilization of mS47. The removal of the 5' precursor together with the dissociation of Ccm1 may be catalyzed by the 5'-3' exoribonuclease Pet127. Involved in the specific removal of group I introns in mitochondrial encoded transcripts.</text>
</comment>
<dbReference type="PANTHER" id="PTHR47447">
    <property type="entry name" value="OS03G0856100 PROTEIN"/>
    <property type="match status" value="1"/>
</dbReference>
<name>A0AAE0IEH8_9PEZI</name>
<dbReference type="Proteomes" id="UP001286456">
    <property type="component" value="Unassembled WGS sequence"/>
</dbReference>
<evidence type="ECO:0000256" key="3">
    <source>
        <dbReference type="ARBA" id="ARBA00044493"/>
    </source>
</evidence>
<comment type="caution">
    <text evidence="6">The sequence shown here is derived from an EMBL/GenBank/DDBJ whole genome shotgun (WGS) entry which is preliminary data.</text>
</comment>
<dbReference type="InterPro" id="IPR011990">
    <property type="entry name" value="TPR-like_helical_dom_sf"/>
</dbReference>
<dbReference type="EMBL" id="JAUEPO010000004">
    <property type="protein sequence ID" value="KAK3323534.1"/>
    <property type="molecule type" value="Genomic_DNA"/>
</dbReference>
<evidence type="ECO:0000256" key="4">
    <source>
        <dbReference type="ARBA" id="ARBA00044511"/>
    </source>
</evidence>
<evidence type="ECO:0000256" key="2">
    <source>
        <dbReference type="ARBA" id="ARBA00022737"/>
    </source>
</evidence>
<reference evidence="6" key="2">
    <citation type="submission" date="2023-06" db="EMBL/GenBank/DDBJ databases">
        <authorList>
            <consortium name="Lawrence Berkeley National Laboratory"/>
            <person name="Haridas S."/>
            <person name="Hensen N."/>
            <person name="Bonometti L."/>
            <person name="Westerberg I."/>
            <person name="Brannstrom I.O."/>
            <person name="Guillou S."/>
            <person name="Cros-Aarteil S."/>
            <person name="Calhoun S."/>
            <person name="Kuo A."/>
            <person name="Mondo S."/>
            <person name="Pangilinan J."/>
            <person name="Riley R."/>
            <person name="Labutti K."/>
            <person name="Andreopoulos B."/>
            <person name="Lipzen A."/>
            <person name="Chen C."/>
            <person name="Yanf M."/>
            <person name="Daum C."/>
            <person name="Ng V."/>
            <person name="Clum A."/>
            <person name="Steindorff A."/>
            <person name="Ohm R."/>
            <person name="Martin F."/>
            <person name="Silar P."/>
            <person name="Natvig D."/>
            <person name="Lalanne C."/>
            <person name="Gautier V."/>
            <person name="Ament-Velasquez S.L."/>
            <person name="Kruys A."/>
            <person name="Hutchinson M.I."/>
            <person name="Powell A.J."/>
            <person name="Barry K."/>
            <person name="Miller A.N."/>
            <person name="Grigoriev I.V."/>
            <person name="Debuchy R."/>
            <person name="Gladieux P."/>
            <person name="Thoren M.H."/>
            <person name="Johannesson H."/>
        </authorList>
    </citation>
    <scope>NUCLEOTIDE SEQUENCE</scope>
    <source>
        <strain evidence="6">SMH4131-1</strain>
    </source>
</reference>
<comment type="similarity">
    <text evidence="1">Belongs to the CCM1 family.</text>
</comment>
<dbReference type="Gene3D" id="1.25.40.10">
    <property type="entry name" value="Tetratricopeptide repeat domain"/>
    <property type="match status" value="2"/>
</dbReference>
<dbReference type="AlphaFoldDB" id="A0AAE0IEH8"/>
<dbReference type="Pfam" id="PF01535">
    <property type="entry name" value="PPR"/>
    <property type="match status" value="2"/>
</dbReference>
<accession>A0AAE0IEH8</accession>
<feature type="compositionally biased region" description="Basic and acidic residues" evidence="5">
    <location>
        <begin position="1009"/>
        <end position="1023"/>
    </location>
</feature>
<keyword evidence="2" id="KW-0677">Repeat</keyword>